<evidence type="ECO:0000313" key="2">
    <source>
        <dbReference type="Proteomes" id="UP001595962"/>
    </source>
</evidence>
<proteinExistence type="predicted"/>
<dbReference type="EMBL" id="JBHSGB010000010">
    <property type="protein sequence ID" value="MFC4655666.1"/>
    <property type="molecule type" value="Genomic_DNA"/>
</dbReference>
<sequence length="158" mass="17592">MKQQLTFSCNYTSNLYCRMQSVSLGGIVLKGEDAMQTYKSKWFSKWAEQEGLTDCDLYNAVQEITAGLMDADLGGHVIKKRVGLRRQGKRGGARTLLAVKHGDKAFFIFGFAKSQQDNISRKELNALKLLAKNLLAYTAVALNRAIQAGELIEVKIDE</sequence>
<dbReference type="Proteomes" id="UP001595962">
    <property type="component" value="Unassembled WGS sequence"/>
</dbReference>
<evidence type="ECO:0000313" key="1">
    <source>
        <dbReference type="EMBL" id="MFC4655666.1"/>
    </source>
</evidence>
<comment type="caution">
    <text evidence="1">The sequence shown here is derived from an EMBL/GenBank/DDBJ whole genome shotgun (WGS) entry which is preliminary data.</text>
</comment>
<dbReference type="Pfam" id="PF06296">
    <property type="entry name" value="RelE"/>
    <property type="match status" value="1"/>
</dbReference>
<accession>A0ABV9JN70</accession>
<dbReference type="InterPro" id="IPR009387">
    <property type="entry name" value="HigB-2"/>
</dbReference>
<gene>
    <name evidence="1" type="ORF">ACFO3I_11650</name>
</gene>
<keyword evidence="2" id="KW-1185">Reference proteome</keyword>
<protein>
    <submittedName>
        <fullName evidence="1">Type II toxin-antitoxin system RelE/ParE family toxin</fullName>
    </submittedName>
</protein>
<name>A0ABV9JN70_9GAMM</name>
<reference evidence="2" key="1">
    <citation type="journal article" date="2019" name="Int. J. Syst. Evol. Microbiol.">
        <title>The Global Catalogue of Microorganisms (GCM) 10K type strain sequencing project: providing services to taxonomists for standard genome sequencing and annotation.</title>
        <authorList>
            <consortium name="The Broad Institute Genomics Platform"/>
            <consortium name="The Broad Institute Genome Sequencing Center for Infectious Disease"/>
            <person name="Wu L."/>
            <person name="Ma J."/>
        </authorList>
    </citation>
    <scope>NUCLEOTIDE SEQUENCE [LARGE SCALE GENOMIC DNA]</scope>
    <source>
        <strain evidence="2">DT28</strain>
    </source>
</reference>
<organism evidence="1 2">
    <name type="scientific">Rheinheimera marina</name>
    <dbReference type="NCBI Taxonomy" id="1774958"/>
    <lineage>
        <taxon>Bacteria</taxon>
        <taxon>Pseudomonadati</taxon>
        <taxon>Pseudomonadota</taxon>
        <taxon>Gammaproteobacteria</taxon>
        <taxon>Chromatiales</taxon>
        <taxon>Chromatiaceae</taxon>
        <taxon>Rheinheimera</taxon>
    </lineage>
</organism>